<gene>
    <name evidence="1" type="ORF">HHI36_023473</name>
</gene>
<protein>
    <submittedName>
        <fullName evidence="1">Uncharacterized protein</fullName>
    </submittedName>
</protein>
<accession>A0ABD2PIA3</accession>
<reference evidence="1 2" key="1">
    <citation type="journal article" date="2021" name="BMC Biol.">
        <title>Horizontally acquired antibacterial genes associated with adaptive radiation of ladybird beetles.</title>
        <authorList>
            <person name="Li H.S."/>
            <person name="Tang X.F."/>
            <person name="Huang Y.H."/>
            <person name="Xu Z.Y."/>
            <person name="Chen M.L."/>
            <person name="Du X.Y."/>
            <person name="Qiu B.Y."/>
            <person name="Chen P.T."/>
            <person name="Zhang W."/>
            <person name="Slipinski A."/>
            <person name="Escalona H.E."/>
            <person name="Waterhouse R.M."/>
            <person name="Zwick A."/>
            <person name="Pang H."/>
        </authorList>
    </citation>
    <scope>NUCLEOTIDE SEQUENCE [LARGE SCALE GENOMIC DNA]</scope>
    <source>
        <strain evidence="1">SYSU2018</strain>
    </source>
</reference>
<organism evidence="1 2">
    <name type="scientific">Cryptolaemus montrouzieri</name>
    <dbReference type="NCBI Taxonomy" id="559131"/>
    <lineage>
        <taxon>Eukaryota</taxon>
        <taxon>Metazoa</taxon>
        <taxon>Ecdysozoa</taxon>
        <taxon>Arthropoda</taxon>
        <taxon>Hexapoda</taxon>
        <taxon>Insecta</taxon>
        <taxon>Pterygota</taxon>
        <taxon>Neoptera</taxon>
        <taxon>Endopterygota</taxon>
        <taxon>Coleoptera</taxon>
        <taxon>Polyphaga</taxon>
        <taxon>Cucujiformia</taxon>
        <taxon>Coccinelloidea</taxon>
        <taxon>Coccinellidae</taxon>
        <taxon>Scymninae</taxon>
        <taxon>Scymnini</taxon>
        <taxon>Cryptolaemus</taxon>
    </lineage>
</organism>
<evidence type="ECO:0000313" key="1">
    <source>
        <dbReference type="EMBL" id="KAL3290105.1"/>
    </source>
</evidence>
<proteinExistence type="predicted"/>
<evidence type="ECO:0000313" key="2">
    <source>
        <dbReference type="Proteomes" id="UP001516400"/>
    </source>
</evidence>
<dbReference type="Proteomes" id="UP001516400">
    <property type="component" value="Unassembled WGS sequence"/>
</dbReference>
<name>A0ABD2PIA3_9CUCU</name>
<dbReference type="EMBL" id="JABFTP020000186">
    <property type="protein sequence ID" value="KAL3290105.1"/>
    <property type="molecule type" value="Genomic_DNA"/>
</dbReference>
<comment type="caution">
    <text evidence="1">The sequence shown here is derived from an EMBL/GenBank/DDBJ whole genome shotgun (WGS) entry which is preliminary data.</text>
</comment>
<sequence length="244" mass="28207">MLCGDLRGILICTQLNTCRIRGEGDDKPPEAGFIVNADKMEILKFATRRDSNEGIAISVNGPRLMTYEHVLFLVFNLDSFLHGIYMWTMSMLIWFLHTLQFLTCSAPLICLDIWRFTVHSPTLTSHLPTLTYYSVTLWGMVPLKIVLSEHRNESSSCCSIRAAERYPVFIKHVIMNLPCIYKLLQFAHKNLISDIRHLDNYNYHKRVRNMLTLPARTNYHGITIYKRPPEAYEKLSSTGFESET</sequence>
<dbReference type="AlphaFoldDB" id="A0ABD2PIA3"/>
<keyword evidence="2" id="KW-1185">Reference proteome</keyword>